<dbReference type="InterPro" id="IPR006016">
    <property type="entry name" value="UspA"/>
</dbReference>
<organism evidence="3 4">
    <name type="scientific">Galbitalea soli</name>
    <dbReference type="NCBI Taxonomy" id="1268042"/>
    <lineage>
        <taxon>Bacteria</taxon>
        <taxon>Bacillati</taxon>
        <taxon>Actinomycetota</taxon>
        <taxon>Actinomycetes</taxon>
        <taxon>Micrococcales</taxon>
        <taxon>Microbacteriaceae</taxon>
        <taxon>Galbitalea</taxon>
    </lineage>
</organism>
<dbReference type="Proteomes" id="UP000479756">
    <property type="component" value="Unassembled WGS sequence"/>
</dbReference>
<dbReference type="SUPFAM" id="SSF52402">
    <property type="entry name" value="Adenine nucleotide alpha hydrolases-like"/>
    <property type="match status" value="2"/>
</dbReference>
<feature type="domain" description="UspA" evidence="2">
    <location>
        <begin position="4"/>
        <end position="132"/>
    </location>
</feature>
<dbReference type="EMBL" id="JAAGWZ010000001">
    <property type="protein sequence ID" value="NEM90072.1"/>
    <property type="molecule type" value="Genomic_DNA"/>
</dbReference>
<dbReference type="Pfam" id="PF00582">
    <property type="entry name" value="Usp"/>
    <property type="match status" value="2"/>
</dbReference>
<accession>A0A7C9PL77</accession>
<dbReference type="InterPro" id="IPR014729">
    <property type="entry name" value="Rossmann-like_a/b/a_fold"/>
</dbReference>
<comment type="similarity">
    <text evidence="1">Belongs to the universal stress protein A family.</text>
</comment>
<proteinExistence type="inferred from homology"/>
<dbReference type="PANTHER" id="PTHR46268">
    <property type="entry name" value="STRESS RESPONSE PROTEIN NHAX"/>
    <property type="match status" value="1"/>
</dbReference>
<name>A0A7C9PL77_9MICO</name>
<evidence type="ECO:0000313" key="4">
    <source>
        <dbReference type="Proteomes" id="UP000479756"/>
    </source>
</evidence>
<feature type="domain" description="UspA" evidence="2">
    <location>
        <begin position="142"/>
        <end position="277"/>
    </location>
</feature>
<protein>
    <submittedName>
        <fullName evidence="3">Universal stress protein</fullName>
    </submittedName>
</protein>
<dbReference type="InterPro" id="IPR006015">
    <property type="entry name" value="Universal_stress_UspA"/>
</dbReference>
<sequence>MTGMFGEIVVGWSGSGLSSRAAEWAARHAARSGRTLVLLRAVDNNDDGVVPPEEFDACCELTEEEAARLARVEPNLRVRAIVERGSLEVALRHFSLRADLVVLGRRAHPERGFHTVVGTLATRSACPVVAVPFATDAAPRGIVVGIDGTQASVLAAMVAAQEATAIGEPLTIAHSWLEPSAWQTAFPLGDEMIASIEDVHRRTLHAIVTEVQAAFPELTVTPKLLRGSAQSVLVHADDHPELIVVGSRARSVAAEVLLGSVAYEAALHADHPVMIVREDGIGPVGRRALEAARHSAAPHSIPSEHVPLA</sequence>
<evidence type="ECO:0000313" key="3">
    <source>
        <dbReference type="EMBL" id="NEM90072.1"/>
    </source>
</evidence>
<dbReference type="PANTHER" id="PTHR46268:SF6">
    <property type="entry name" value="UNIVERSAL STRESS PROTEIN UP12"/>
    <property type="match status" value="1"/>
</dbReference>
<dbReference type="RefSeq" id="WP_163471751.1">
    <property type="nucleotide sequence ID" value="NZ_JAAGWZ010000001.1"/>
</dbReference>
<keyword evidence="4" id="KW-1185">Reference proteome</keyword>
<dbReference type="PRINTS" id="PR01438">
    <property type="entry name" value="UNVRSLSTRESS"/>
</dbReference>
<gene>
    <name evidence="3" type="ORF">G3T37_01725</name>
</gene>
<dbReference type="AlphaFoldDB" id="A0A7C9PL77"/>
<evidence type="ECO:0000256" key="1">
    <source>
        <dbReference type="ARBA" id="ARBA00008791"/>
    </source>
</evidence>
<dbReference type="Gene3D" id="3.40.50.620">
    <property type="entry name" value="HUPs"/>
    <property type="match status" value="2"/>
</dbReference>
<comment type="caution">
    <text evidence="3">The sequence shown here is derived from an EMBL/GenBank/DDBJ whole genome shotgun (WGS) entry which is preliminary data.</text>
</comment>
<evidence type="ECO:0000259" key="2">
    <source>
        <dbReference type="Pfam" id="PF00582"/>
    </source>
</evidence>
<reference evidence="3 4" key="1">
    <citation type="journal article" date="2014" name="Int. J. Syst. Evol. Microbiol.">
        <title>Description of Galbitalea soli gen. nov., sp. nov., and Frondihabitans sucicola sp. nov.</title>
        <authorList>
            <person name="Kim S.J."/>
            <person name="Lim J.M."/>
            <person name="Ahn J.H."/>
            <person name="Weon H.Y."/>
            <person name="Hamada M."/>
            <person name="Suzuki K."/>
            <person name="Ahn T.Y."/>
            <person name="Kwon S.W."/>
        </authorList>
    </citation>
    <scope>NUCLEOTIDE SEQUENCE [LARGE SCALE GENOMIC DNA]</scope>
    <source>
        <strain evidence="3 4">NBRC 108727</strain>
    </source>
</reference>